<dbReference type="EMBL" id="CAJPWZ010000765">
    <property type="protein sequence ID" value="CAG2200795.1"/>
    <property type="molecule type" value="Genomic_DNA"/>
</dbReference>
<reference evidence="1" key="1">
    <citation type="submission" date="2021-03" db="EMBL/GenBank/DDBJ databases">
        <authorList>
            <person name="Bekaert M."/>
        </authorList>
    </citation>
    <scope>NUCLEOTIDE SEQUENCE</scope>
</reference>
<dbReference type="AlphaFoldDB" id="A0A8S3QYC1"/>
<accession>A0A8S3QYC1</accession>
<evidence type="ECO:0000313" key="2">
    <source>
        <dbReference type="Proteomes" id="UP000683360"/>
    </source>
</evidence>
<evidence type="ECO:0000313" key="1">
    <source>
        <dbReference type="EMBL" id="CAG2200795.1"/>
    </source>
</evidence>
<gene>
    <name evidence="1" type="ORF">MEDL_15431</name>
</gene>
<proteinExistence type="predicted"/>
<keyword evidence="2" id="KW-1185">Reference proteome</keyword>
<name>A0A8S3QYC1_MYTED</name>
<sequence length="271" mass="30165">MDTKLKAVRSGHKGAITRLWKNFGDIRDTSEIEIEDVTAILDSVLQKKNILKDLNDKIVDASSDEDVVDEIQQTDEYMFDLDSKIRQIRKLINPSQSKSHNLPVNTTVFQANNVTASDTPMHTLISPTANSVPASDSSQLNPHANCFTSTSHVQSNAASFYTSNPAISEIIPTTNPSMHIPRPLQPGRVLSSTTSSILNVLVSNKSEEFGLEEIIKEQTRCQIIERVEEAEPTGKISKDGLNDTYLLNCCDLLWTVTKIFDLLTYFQKPIT</sequence>
<dbReference type="Proteomes" id="UP000683360">
    <property type="component" value="Unassembled WGS sequence"/>
</dbReference>
<comment type="caution">
    <text evidence="1">The sequence shown here is derived from an EMBL/GenBank/DDBJ whole genome shotgun (WGS) entry which is preliminary data.</text>
</comment>
<dbReference type="OrthoDB" id="6204059at2759"/>
<organism evidence="1 2">
    <name type="scientific">Mytilus edulis</name>
    <name type="common">Blue mussel</name>
    <dbReference type="NCBI Taxonomy" id="6550"/>
    <lineage>
        <taxon>Eukaryota</taxon>
        <taxon>Metazoa</taxon>
        <taxon>Spiralia</taxon>
        <taxon>Lophotrochozoa</taxon>
        <taxon>Mollusca</taxon>
        <taxon>Bivalvia</taxon>
        <taxon>Autobranchia</taxon>
        <taxon>Pteriomorphia</taxon>
        <taxon>Mytilida</taxon>
        <taxon>Mytiloidea</taxon>
        <taxon>Mytilidae</taxon>
        <taxon>Mytilinae</taxon>
        <taxon>Mytilus</taxon>
    </lineage>
</organism>
<protein>
    <submittedName>
        <fullName evidence="1">Uncharacterized protein</fullName>
    </submittedName>
</protein>